<reference evidence="1" key="1">
    <citation type="submission" date="2021-02" db="EMBL/GenBank/DDBJ databases">
        <authorList>
            <person name="Nowell W R."/>
        </authorList>
    </citation>
    <scope>NUCLEOTIDE SEQUENCE</scope>
</reference>
<protein>
    <submittedName>
        <fullName evidence="1">Uncharacterized protein</fullName>
    </submittedName>
</protein>
<evidence type="ECO:0000313" key="1">
    <source>
        <dbReference type="EMBL" id="CAF4727293.1"/>
    </source>
</evidence>
<sequence length="296" mass="34734">MLKAAFEELELDYCKSCKDFNDRFDVLVKSAHDFILTNEFNEVAEIILAIYKSSRVLKAHLSEKMEDKYRDTFVLLLNHLNSFSEKAEPILDKVRLNDNDVKTLNEYINILRSAKETSTLQDRFLTYEEMLKNGPGTLSDNFKNLNQIYNDFIEKIVKYFDQINIRIKELFEKNGDYALEQIEKLVSDMDTIRKIPEIEAKTSGTYYRTVENVRGYMQHLQKDAEQLLADMDKKSGSTNYSHFARSSSRLKNAEWINRVSPGAYETLMRCIREDLIGNAQKLEEQLQRLDFHLRHP</sequence>
<gene>
    <name evidence="1" type="ORF">UJA718_LOCUS37580</name>
</gene>
<feature type="non-terminal residue" evidence="1">
    <location>
        <position position="296"/>
    </location>
</feature>
<comment type="caution">
    <text evidence="1">The sequence shown here is derived from an EMBL/GenBank/DDBJ whole genome shotgun (WGS) entry which is preliminary data.</text>
</comment>
<accession>A0A821K1Q6</accession>
<dbReference type="Proteomes" id="UP000663873">
    <property type="component" value="Unassembled WGS sequence"/>
</dbReference>
<evidence type="ECO:0000313" key="2">
    <source>
        <dbReference type="Proteomes" id="UP000663873"/>
    </source>
</evidence>
<proteinExistence type="predicted"/>
<name>A0A821K1Q6_9BILA</name>
<dbReference type="AlphaFoldDB" id="A0A821K1Q6"/>
<keyword evidence="2" id="KW-1185">Reference proteome</keyword>
<organism evidence="1 2">
    <name type="scientific">Rotaria socialis</name>
    <dbReference type="NCBI Taxonomy" id="392032"/>
    <lineage>
        <taxon>Eukaryota</taxon>
        <taxon>Metazoa</taxon>
        <taxon>Spiralia</taxon>
        <taxon>Gnathifera</taxon>
        <taxon>Rotifera</taxon>
        <taxon>Eurotatoria</taxon>
        <taxon>Bdelloidea</taxon>
        <taxon>Philodinida</taxon>
        <taxon>Philodinidae</taxon>
        <taxon>Rotaria</taxon>
    </lineage>
</organism>
<dbReference type="EMBL" id="CAJOBP010037498">
    <property type="protein sequence ID" value="CAF4727293.1"/>
    <property type="molecule type" value="Genomic_DNA"/>
</dbReference>